<sequence length="498" mass="52702">MRTIPHWINGEPTAGVSQRTAPVFNPATGVPQAEVLLAEAADVQAAVEAAATAFDTWQDASLSRRTSVLFAFRQLMYDHLDELAGIISDEHGKVLADARGEVQRGLEVVEFACGIPQLLKGDYSDQVSGGVDSYTFRQPLGVVAGITPFNFPVMVPSWMHPVAIACGNTFVLKPSERDPSASLLIARLWAAAGLPEGVFNVVHGDRVAVDALLDSPQVAAVSFVGSTPIARYIHGRASAAGKRVQALGGAKNHAVVLPDADLEFAADHLTAAAFGSAGQRCMAISAAIAVGDVGDRLVEVLRRRAAEVRVGPGRDAASEMGPVVTREARERIIGYIDSGEQQGATLVVDGRALTVAGHEDGFFVGPTVLDHVTAEMDAYREEIFGPVVVVVRVDTLDEAIALINANPYGNGTAVFTASGAAARRFQRAVTVGMIGINVPIPVPMAYHSFGGWKDSLFGESHIHGPEGVRFYTRAKVVTSRWPQVTQPVAASLQFPTAT</sequence>
<dbReference type="OrthoDB" id="3955596at2"/>
<dbReference type="NCBIfam" id="TIGR01722">
    <property type="entry name" value="MMSDH"/>
    <property type="match status" value="1"/>
</dbReference>
<dbReference type="Gene3D" id="3.40.309.10">
    <property type="entry name" value="Aldehyde Dehydrogenase, Chain A, domain 2"/>
    <property type="match status" value="1"/>
</dbReference>
<dbReference type="PANTHER" id="PTHR43866:SF4">
    <property type="entry name" value="MALONATE-SEMIALDEHYDE DEHYDROGENASE"/>
    <property type="match status" value="1"/>
</dbReference>
<dbReference type="InterPro" id="IPR015590">
    <property type="entry name" value="Aldehyde_DH_dom"/>
</dbReference>
<dbReference type="FunFam" id="3.40.605.10:FF:000003">
    <property type="entry name" value="Methylmalonate-semialdehyde dehydrogenase [acylating]"/>
    <property type="match status" value="1"/>
</dbReference>
<keyword evidence="2" id="KW-0560">Oxidoreductase</keyword>
<evidence type="ECO:0000313" key="5">
    <source>
        <dbReference type="Proteomes" id="UP000248627"/>
    </source>
</evidence>
<evidence type="ECO:0000313" key="4">
    <source>
        <dbReference type="EMBL" id="PZG01056.1"/>
    </source>
</evidence>
<keyword evidence="3" id="KW-0520">NAD</keyword>
<dbReference type="GO" id="GO:0006574">
    <property type="term" value="P:L-valine catabolic process"/>
    <property type="evidence" value="ECO:0007669"/>
    <property type="project" value="TreeGrafter"/>
</dbReference>
<dbReference type="EC" id="1.2.1.27" evidence="1"/>
<dbReference type="GO" id="GO:0006210">
    <property type="term" value="P:thymine catabolic process"/>
    <property type="evidence" value="ECO:0007669"/>
    <property type="project" value="TreeGrafter"/>
</dbReference>
<dbReference type="GO" id="GO:0004491">
    <property type="term" value="F:methylmalonate-semialdehyde dehydrogenase (acylating, NAD) activity"/>
    <property type="evidence" value="ECO:0007669"/>
    <property type="project" value="UniProtKB-EC"/>
</dbReference>
<proteinExistence type="predicted"/>
<dbReference type="InterPro" id="IPR010061">
    <property type="entry name" value="MeMal-semiAld_DH"/>
</dbReference>
<dbReference type="PROSITE" id="PS00070">
    <property type="entry name" value="ALDEHYDE_DEHYDR_CYS"/>
    <property type="match status" value="1"/>
</dbReference>
<protein>
    <recommendedName>
        <fullName evidence="1">methylmalonate-semialdehyde dehydrogenase (CoA acylating)</fullName>
        <ecNumber evidence="1">1.2.1.27</ecNumber>
    </recommendedName>
</protein>
<dbReference type="SUPFAM" id="SSF53720">
    <property type="entry name" value="ALDH-like"/>
    <property type="match status" value="1"/>
</dbReference>
<dbReference type="PANTHER" id="PTHR43866">
    <property type="entry name" value="MALONATE-SEMIALDEHYDE DEHYDROGENASE"/>
    <property type="match status" value="1"/>
</dbReference>
<dbReference type="AlphaFoldDB" id="A0A2W2CNI9"/>
<dbReference type="Gene3D" id="3.40.605.10">
    <property type="entry name" value="Aldehyde Dehydrogenase, Chain A, domain 1"/>
    <property type="match status" value="1"/>
</dbReference>
<comment type="caution">
    <text evidence="4">The sequence shown here is derived from an EMBL/GenBank/DDBJ whole genome shotgun (WGS) entry which is preliminary data.</text>
</comment>
<dbReference type="InterPro" id="IPR016160">
    <property type="entry name" value="Ald_DH_CS_CYS"/>
</dbReference>
<dbReference type="CDD" id="cd07085">
    <property type="entry name" value="ALDH_F6_MMSDH"/>
    <property type="match status" value="1"/>
</dbReference>
<gene>
    <name evidence="4" type="primary">mmsA</name>
    <name evidence="4" type="ORF">C1I93_00780</name>
</gene>
<dbReference type="Pfam" id="PF00171">
    <property type="entry name" value="Aldedh"/>
    <property type="match status" value="1"/>
</dbReference>
<evidence type="ECO:0000256" key="1">
    <source>
        <dbReference type="ARBA" id="ARBA00013048"/>
    </source>
</evidence>
<evidence type="ECO:0000256" key="3">
    <source>
        <dbReference type="ARBA" id="ARBA00023027"/>
    </source>
</evidence>
<dbReference type="Proteomes" id="UP000248627">
    <property type="component" value="Unassembled WGS sequence"/>
</dbReference>
<dbReference type="RefSeq" id="WP_111241233.1">
    <property type="nucleotide sequence ID" value="NZ_AP023358.1"/>
</dbReference>
<accession>A0A2W2CNI9</accession>
<organism evidence="4 5">
    <name type="scientific">Micromonospora endophytica</name>
    <dbReference type="NCBI Taxonomy" id="515350"/>
    <lineage>
        <taxon>Bacteria</taxon>
        <taxon>Bacillati</taxon>
        <taxon>Actinomycetota</taxon>
        <taxon>Actinomycetes</taxon>
        <taxon>Micromonosporales</taxon>
        <taxon>Micromonosporaceae</taxon>
        <taxon>Micromonospora</taxon>
    </lineage>
</organism>
<dbReference type="EMBL" id="POTX01000002">
    <property type="protein sequence ID" value="PZG01056.1"/>
    <property type="molecule type" value="Genomic_DNA"/>
</dbReference>
<dbReference type="InterPro" id="IPR016163">
    <property type="entry name" value="Ald_DH_C"/>
</dbReference>
<name>A0A2W2CNI9_9ACTN</name>
<dbReference type="InterPro" id="IPR016162">
    <property type="entry name" value="Ald_DH_N"/>
</dbReference>
<dbReference type="InterPro" id="IPR016161">
    <property type="entry name" value="Ald_DH/histidinol_DH"/>
</dbReference>
<dbReference type="FunFam" id="3.40.309.10:FF:000002">
    <property type="entry name" value="Methylmalonate-semialdehyde dehydrogenase (Acylating)"/>
    <property type="match status" value="1"/>
</dbReference>
<keyword evidence="5" id="KW-1185">Reference proteome</keyword>
<reference evidence="4 5" key="1">
    <citation type="submission" date="2018-01" db="EMBL/GenBank/DDBJ databases">
        <title>Draft genome sequence of Jishengella endophytica.</title>
        <authorList>
            <person name="Sahin N."/>
            <person name="Ay H."/>
            <person name="Saygin H."/>
        </authorList>
    </citation>
    <scope>NUCLEOTIDE SEQUENCE [LARGE SCALE GENOMIC DNA]</scope>
    <source>
        <strain evidence="4 5">DSM 45430</strain>
    </source>
</reference>
<evidence type="ECO:0000256" key="2">
    <source>
        <dbReference type="ARBA" id="ARBA00023002"/>
    </source>
</evidence>